<keyword evidence="3" id="KW-0547">Nucleotide-binding</keyword>
<keyword evidence="1" id="KW-0723">Serine/threonine-protein kinase</keyword>
<evidence type="ECO:0000256" key="4">
    <source>
        <dbReference type="ARBA" id="ARBA00022777"/>
    </source>
</evidence>
<keyword evidence="4 7" id="KW-0418">Kinase</keyword>
<dbReference type="EMBL" id="ADBV01002759">
    <property type="protein sequence ID" value="EJW82610.1"/>
    <property type="molecule type" value="Genomic_DNA"/>
</dbReference>
<dbReference type="PANTHER" id="PTHR24345:SF91">
    <property type="entry name" value="SERINE_THREONINE-PROTEIN KINASE PLK4"/>
    <property type="match status" value="1"/>
</dbReference>
<evidence type="ECO:0000313" key="8">
    <source>
        <dbReference type="Proteomes" id="UP000004810"/>
    </source>
</evidence>
<feature type="non-terminal residue" evidence="7">
    <location>
        <position position="1"/>
    </location>
</feature>
<organism evidence="7 8">
    <name type="scientific">Wuchereria bancrofti</name>
    <dbReference type="NCBI Taxonomy" id="6293"/>
    <lineage>
        <taxon>Eukaryota</taxon>
        <taxon>Metazoa</taxon>
        <taxon>Ecdysozoa</taxon>
        <taxon>Nematoda</taxon>
        <taxon>Chromadorea</taxon>
        <taxon>Rhabditida</taxon>
        <taxon>Spirurina</taxon>
        <taxon>Spiruromorpha</taxon>
        <taxon>Filarioidea</taxon>
        <taxon>Onchocercidae</taxon>
        <taxon>Wuchereria</taxon>
    </lineage>
</organism>
<dbReference type="PROSITE" id="PS50011">
    <property type="entry name" value="PROTEIN_KINASE_DOM"/>
    <property type="match status" value="1"/>
</dbReference>
<evidence type="ECO:0000256" key="3">
    <source>
        <dbReference type="ARBA" id="ARBA00022741"/>
    </source>
</evidence>
<accession>J9B6G6</accession>
<evidence type="ECO:0000256" key="2">
    <source>
        <dbReference type="ARBA" id="ARBA00022679"/>
    </source>
</evidence>
<keyword evidence="5" id="KW-0067">ATP-binding</keyword>
<evidence type="ECO:0000259" key="6">
    <source>
        <dbReference type="PROSITE" id="PS50011"/>
    </source>
</evidence>
<dbReference type="SUPFAM" id="SSF56112">
    <property type="entry name" value="Protein kinase-like (PK-like)"/>
    <property type="match status" value="1"/>
</dbReference>
<dbReference type="Gene3D" id="1.10.510.10">
    <property type="entry name" value="Transferase(Phosphotransferase) domain 1"/>
    <property type="match status" value="1"/>
</dbReference>
<dbReference type="Gene3D" id="3.30.1120.30">
    <property type="entry name" value="POLO box domain"/>
    <property type="match status" value="1"/>
</dbReference>
<dbReference type="Proteomes" id="UP000004810">
    <property type="component" value="Unassembled WGS sequence"/>
</dbReference>
<evidence type="ECO:0000256" key="5">
    <source>
        <dbReference type="ARBA" id="ARBA00022840"/>
    </source>
</evidence>
<keyword evidence="2" id="KW-0808">Transferase</keyword>
<evidence type="ECO:0000256" key="1">
    <source>
        <dbReference type="ARBA" id="ARBA00022527"/>
    </source>
</evidence>
<dbReference type="InterPro" id="IPR036947">
    <property type="entry name" value="POLO_box_dom_sf"/>
</dbReference>
<protein>
    <submittedName>
        <fullName evidence="7">Protein kinase domain-containing protein</fullName>
    </submittedName>
</protein>
<proteinExistence type="predicted"/>
<sequence length="317" mass="36045">VLKQEGHSKESEAWSIGCILYCMLIGKPPFEADTLEKTYVKIASGDYSFPLKPKICTSAEDLISKLLTLDAIARIKVTAVKFHPYFGNRDIAGKHEPCSAKTKENNIFQLSKKIFDQGFGGGCSIGDSGIGSEGCLNARPRSVSDCKVLYKQLLLGYYTENEAERYLMISDTDQDPWSFFEWTTFDTINDQRLKKNDYMDKELQPVYERSNIRQHLDALVYQKRHSGVLVMFLALGTIQINFLESHEKLVISRDEHGRLLLTLIEQCVDFHTYQLLPCASTSTRANCQKVQHLLNKACRLLEGEKALLQRSYYATQC</sequence>
<dbReference type="GO" id="GO:0004674">
    <property type="term" value="F:protein serine/threonine kinase activity"/>
    <property type="evidence" value="ECO:0007669"/>
    <property type="project" value="UniProtKB-KW"/>
</dbReference>
<dbReference type="AlphaFoldDB" id="J9B6G6"/>
<dbReference type="GO" id="GO:0005524">
    <property type="term" value="F:ATP binding"/>
    <property type="evidence" value="ECO:0007669"/>
    <property type="project" value="UniProtKB-KW"/>
</dbReference>
<dbReference type="GO" id="GO:0005634">
    <property type="term" value="C:nucleus"/>
    <property type="evidence" value="ECO:0007669"/>
    <property type="project" value="TreeGrafter"/>
</dbReference>
<feature type="domain" description="Protein kinase" evidence="6">
    <location>
        <begin position="1"/>
        <end position="86"/>
    </location>
</feature>
<comment type="caution">
    <text evidence="7">The sequence shown here is derived from an EMBL/GenBank/DDBJ whole genome shotgun (WGS) entry which is preliminary data.</text>
</comment>
<reference evidence="8" key="1">
    <citation type="submission" date="2012-08" db="EMBL/GenBank/DDBJ databases">
        <title>The Genome Sequence of Wuchereria bancrofti.</title>
        <authorList>
            <person name="Nutman T.B."/>
            <person name="Fink D.L."/>
            <person name="Russ C."/>
            <person name="Young S."/>
            <person name="Zeng Q."/>
            <person name="Koehrsen M."/>
            <person name="Alvarado L."/>
            <person name="Berlin A."/>
            <person name="Chapman S.B."/>
            <person name="Chen Z."/>
            <person name="Freedman E."/>
            <person name="Gellesch M."/>
            <person name="Goldberg J."/>
            <person name="Griggs A."/>
            <person name="Gujja S."/>
            <person name="Heilman E.R."/>
            <person name="Heiman D."/>
            <person name="Hepburn T."/>
            <person name="Howarth C."/>
            <person name="Jen D."/>
            <person name="Larson L."/>
            <person name="Lewis B."/>
            <person name="Mehta T."/>
            <person name="Park D."/>
            <person name="Pearson M."/>
            <person name="Roberts A."/>
            <person name="Saif S."/>
            <person name="Shea T."/>
            <person name="Shenoy N."/>
            <person name="Sisk P."/>
            <person name="Stolte C."/>
            <person name="Sykes S."/>
            <person name="Walk T."/>
            <person name="White J."/>
            <person name="Yandava C."/>
            <person name="Haas B."/>
            <person name="Henn M.R."/>
            <person name="Nusbaum C."/>
            <person name="Birren B."/>
        </authorList>
    </citation>
    <scope>NUCLEOTIDE SEQUENCE [LARGE SCALE GENOMIC DNA]</scope>
    <source>
        <strain evidence="8">NA</strain>
    </source>
</reference>
<dbReference type="Pfam" id="PF00069">
    <property type="entry name" value="Pkinase"/>
    <property type="match status" value="1"/>
</dbReference>
<dbReference type="InterPro" id="IPR011009">
    <property type="entry name" value="Kinase-like_dom_sf"/>
</dbReference>
<evidence type="ECO:0000313" key="7">
    <source>
        <dbReference type="EMBL" id="EJW82610.1"/>
    </source>
</evidence>
<gene>
    <name evidence="7" type="ORF">WUBG_06480</name>
</gene>
<dbReference type="InterPro" id="IPR000719">
    <property type="entry name" value="Prot_kinase_dom"/>
</dbReference>
<name>J9B6G6_WUCBA</name>
<dbReference type="PANTHER" id="PTHR24345">
    <property type="entry name" value="SERINE/THREONINE-PROTEIN KINASE PLK"/>
    <property type="match status" value="1"/>
</dbReference>